<dbReference type="AlphaFoldDB" id="A0A842JJZ2"/>
<evidence type="ECO:0000256" key="3">
    <source>
        <dbReference type="ARBA" id="ARBA00023004"/>
    </source>
</evidence>
<keyword evidence="3" id="KW-0408">Iron</keyword>
<keyword evidence="7" id="KW-1185">Reference proteome</keyword>
<evidence type="ECO:0000256" key="1">
    <source>
        <dbReference type="ARBA" id="ARBA00010312"/>
    </source>
</evidence>
<evidence type="ECO:0000259" key="5">
    <source>
        <dbReference type="PROSITE" id="PS51669"/>
    </source>
</evidence>
<dbReference type="GO" id="GO:0016491">
    <property type="term" value="F:oxidoreductase activity"/>
    <property type="evidence" value="ECO:0007669"/>
    <property type="project" value="InterPro"/>
</dbReference>
<feature type="domain" description="4Fe-4S Mo/W bis-MGD-type" evidence="5">
    <location>
        <begin position="23"/>
        <end position="83"/>
    </location>
</feature>
<dbReference type="EMBL" id="JACMSE010000005">
    <property type="protein sequence ID" value="MBC2889410.1"/>
    <property type="molecule type" value="Genomic_DNA"/>
</dbReference>
<dbReference type="Pfam" id="PF01568">
    <property type="entry name" value="Molydop_binding"/>
    <property type="match status" value="1"/>
</dbReference>
<dbReference type="Gene3D" id="3.40.228.10">
    <property type="entry name" value="Dimethylsulfoxide Reductase, domain 2"/>
    <property type="match status" value="1"/>
</dbReference>
<dbReference type="PANTHER" id="PTHR43742:SF6">
    <property type="entry name" value="OXIDOREDUCTASE YYAE-RELATED"/>
    <property type="match status" value="1"/>
</dbReference>
<reference evidence="6 7" key="1">
    <citation type="submission" date="2020-08" db="EMBL/GenBank/DDBJ databases">
        <authorList>
            <person name="Liu C."/>
            <person name="Sun Q."/>
        </authorList>
    </citation>
    <scope>NUCLEOTIDE SEQUENCE [LARGE SCALE GENOMIC DNA]</scope>
    <source>
        <strain evidence="6 7">N22</strain>
    </source>
</reference>
<protein>
    <submittedName>
        <fullName evidence="6">Molybdopterin-dependent oxidoreductase</fullName>
    </submittedName>
</protein>
<dbReference type="CDD" id="cd02759">
    <property type="entry name" value="MopB_Acetylene-hydratase"/>
    <property type="match status" value="1"/>
</dbReference>
<comment type="caution">
    <text evidence="6">The sequence shown here is derived from an EMBL/GenBank/DDBJ whole genome shotgun (WGS) entry which is preliminary data.</text>
</comment>
<dbReference type="InterPro" id="IPR050612">
    <property type="entry name" value="Prok_Mopterin_Oxidored"/>
</dbReference>
<dbReference type="GO" id="GO:0046872">
    <property type="term" value="F:metal ion binding"/>
    <property type="evidence" value="ECO:0007669"/>
    <property type="project" value="UniProtKB-KW"/>
</dbReference>
<evidence type="ECO:0000256" key="2">
    <source>
        <dbReference type="ARBA" id="ARBA00022723"/>
    </source>
</evidence>
<dbReference type="InterPro" id="IPR006656">
    <property type="entry name" value="Mopterin_OxRdtase"/>
</dbReference>
<dbReference type="SUPFAM" id="SSF53706">
    <property type="entry name" value="Formate dehydrogenase/DMSO reductase, domains 1-3"/>
    <property type="match status" value="1"/>
</dbReference>
<evidence type="ECO:0000313" key="6">
    <source>
        <dbReference type="EMBL" id="MBC2889410.1"/>
    </source>
</evidence>
<keyword evidence="4" id="KW-0411">Iron-sulfur</keyword>
<dbReference type="InterPro" id="IPR006657">
    <property type="entry name" value="MoPterin_dinucl-bd_dom"/>
</dbReference>
<dbReference type="GO" id="GO:0043546">
    <property type="term" value="F:molybdopterin cofactor binding"/>
    <property type="evidence" value="ECO:0007669"/>
    <property type="project" value="InterPro"/>
</dbReference>
<dbReference type="Gene3D" id="3.40.50.740">
    <property type="match status" value="1"/>
</dbReference>
<organism evidence="6 7">
    <name type="scientific">Gordonibacter massiliensis</name>
    <name type="common">ex Traore et al. 2017</name>
    <dbReference type="NCBI Taxonomy" id="1841863"/>
    <lineage>
        <taxon>Bacteria</taxon>
        <taxon>Bacillati</taxon>
        <taxon>Actinomycetota</taxon>
        <taxon>Coriobacteriia</taxon>
        <taxon>Eggerthellales</taxon>
        <taxon>Eggerthellaceae</taxon>
        <taxon>Gordonibacter</taxon>
    </lineage>
</organism>
<dbReference type="InterPro" id="IPR037949">
    <property type="entry name" value="MopB_CT_Acetylene-hydratase"/>
</dbReference>
<dbReference type="Pfam" id="PF00384">
    <property type="entry name" value="Molybdopterin"/>
    <property type="match status" value="1"/>
</dbReference>
<dbReference type="Gene3D" id="2.40.40.20">
    <property type="match status" value="1"/>
</dbReference>
<dbReference type="Proteomes" id="UP000587396">
    <property type="component" value="Unassembled WGS sequence"/>
</dbReference>
<sequence>MDEKRSYVFVDHDKPWRYEEDGLTVTRGSAWSGPGCHLGCGVKLYTDAEGALVKVEGDRENPFNQGRLCIRCLDLPEVVYNDRRLLHPMKRDRADRGKDAWRRISWDEAYDEIEARLKDIRERYGAESVLFMQGTGRDIATWISRLAWSYGSPNYGFPLSGLACYLPRVSGMYSTTGSFWVCDCSQEFPDRYDNPAYEVPEVMVLWGNNPIVSNSDGFFGHWVIDLMKRGMEIVVVDPRMTWLGRRAALQLPIRPGTDAALALGMLNVIVNEDLYDHDFVDKWTYGFDKLAERVQDYPPDKVANITWIPEEKIVQAARRFATAERACIQWGLAVDMTREALPAIQAIAALTQITGNIDRPGGMIIPPEILFYGGGFGADLLSDEQTAKRIGLEKYPLLKFGFATLQPDEMVKQMETGDPYALHGMWMQTTNPLACMGADPDRFYNAAKDLDFIVGVDLFMTPTIMALADYVLPAATYPERDGLRIGDGPQRGETINKVCQVGECKSDMEINLELGRRLNPDAWPWADVKEMFSSIIGETGYSFDELREVAPAYPQYVYRKHEKGLLRPDGQPGFNTPTGRIELWSTQYAGAGLDPLPYFEEPEPGPGSTPELLEEYPLVLTTGARNWGMFHSEHRNIPRLRALRPDPIIEVHPDTALDLGLRDGDWVWVENQRGRAKRRVQVTPVLLDPRFCSTDHAWWLPEDDPEDLFGVRDLAINNLVPWTCGKSGFGSNYKCMLVKLYRLEDGE</sequence>
<dbReference type="SMART" id="SM00926">
    <property type="entry name" value="Molybdop_Fe4S4"/>
    <property type="match status" value="1"/>
</dbReference>
<dbReference type="CDD" id="cd02781">
    <property type="entry name" value="MopB_CT_Acetylene-hydratase"/>
    <property type="match status" value="1"/>
</dbReference>
<evidence type="ECO:0000256" key="4">
    <source>
        <dbReference type="ARBA" id="ARBA00023014"/>
    </source>
</evidence>
<dbReference type="InterPro" id="IPR009010">
    <property type="entry name" value="Asp_de-COase-like_dom_sf"/>
</dbReference>
<dbReference type="GO" id="GO:0051536">
    <property type="term" value="F:iron-sulfur cluster binding"/>
    <property type="evidence" value="ECO:0007669"/>
    <property type="project" value="UniProtKB-KW"/>
</dbReference>
<accession>A0A842JJZ2</accession>
<dbReference type="Pfam" id="PF04879">
    <property type="entry name" value="Molybdop_Fe4S4"/>
    <property type="match status" value="1"/>
</dbReference>
<keyword evidence="2" id="KW-0479">Metal-binding</keyword>
<dbReference type="PROSITE" id="PS51669">
    <property type="entry name" value="4FE4S_MOW_BIS_MGD"/>
    <property type="match status" value="1"/>
</dbReference>
<dbReference type="Gene3D" id="2.20.25.90">
    <property type="entry name" value="ADC-like domains"/>
    <property type="match status" value="1"/>
</dbReference>
<dbReference type="SUPFAM" id="SSF50692">
    <property type="entry name" value="ADC-like"/>
    <property type="match status" value="1"/>
</dbReference>
<dbReference type="PANTHER" id="PTHR43742">
    <property type="entry name" value="TRIMETHYLAMINE-N-OXIDE REDUCTASE"/>
    <property type="match status" value="1"/>
</dbReference>
<dbReference type="InterPro" id="IPR006963">
    <property type="entry name" value="Mopterin_OxRdtase_4Fe-4S_dom"/>
</dbReference>
<proteinExistence type="inferred from homology"/>
<comment type="similarity">
    <text evidence="1">Belongs to the prokaryotic molybdopterin-containing oxidoreductase family.</text>
</comment>
<evidence type="ECO:0000313" key="7">
    <source>
        <dbReference type="Proteomes" id="UP000587396"/>
    </source>
</evidence>
<dbReference type="RefSeq" id="WP_185905245.1">
    <property type="nucleotide sequence ID" value="NZ_JACMSE010000005.1"/>
</dbReference>
<dbReference type="GO" id="GO:0018818">
    <property type="term" value="F:acetylene hydratase activity"/>
    <property type="evidence" value="ECO:0007669"/>
    <property type="project" value="InterPro"/>
</dbReference>
<dbReference type="InterPro" id="IPR041930">
    <property type="entry name" value="Acetylene_hydratase"/>
</dbReference>
<name>A0A842JJZ2_9ACTN</name>
<gene>
    <name evidence="6" type="ORF">H7313_08650</name>
</gene>